<name>A0A8E2EH96_9PEZI</name>
<dbReference type="SUPFAM" id="SSF51735">
    <property type="entry name" value="NAD(P)-binding Rossmann-fold domains"/>
    <property type="match status" value="1"/>
</dbReference>
<evidence type="ECO:0000313" key="4">
    <source>
        <dbReference type="EMBL" id="OCK83790.1"/>
    </source>
</evidence>
<dbReference type="PANTHER" id="PTHR24320:SF236">
    <property type="entry name" value="SHORT-CHAIN DEHYDROGENASE-RELATED"/>
    <property type="match status" value="1"/>
</dbReference>
<dbReference type="Gene3D" id="3.40.50.720">
    <property type="entry name" value="NAD(P)-binding Rossmann-like Domain"/>
    <property type="match status" value="1"/>
</dbReference>
<dbReference type="AlphaFoldDB" id="A0A8E2EH96"/>
<evidence type="ECO:0000256" key="2">
    <source>
        <dbReference type="ARBA" id="ARBA00022857"/>
    </source>
</evidence>
<dbReference type="Pfam" id="PF00106">
    <property type="entry name" value="adh_short"/>
    <property type="match status" value="1"/>
</dbReference>
<dbReference type="Proteomes" id="UP000250266">
    <property type="component" value="Unassembled WGS sequence"/>
</dbReference>
<keyword evidence="5" id="KW-1185">Reference proteome</keyword>
<sequence>MALSYLYNIYTQSFPPPPTLTPSNLPPQTNRVFIVTGGSSGVGYHLSSALYASGGTVYILTRTPTAATSAISRIKSTSKPLHPGGTLHFIHLDLADLRSVRTAATQFLASETRLDVLFNNAGVAEVPATRRTAQDLESHIGINCVGHFLLTKLLSPLLSSTAASSPANSVRVIWTSSLLVDMAAPTGGLKTSSLDTPPSDLIAAYTASKTGNWFLASEFARRGASRAGIVSLTQNPGNLKTNVWRMAPGMSYWPFWVLLSRAEMGACTCLWVGMGEEVRAEDAGRYGVPFGRWLSAEREDLVRAMKGADEGGTGEAGRFWEWCEGKVGEFV</sequence>
<dbReference type="GO" id="GO:0016491">
    <property type="term" value="F:oxidoreductase activity"/>
    <property type="evidence" value="ECO:0007669"/>
    <property type="project" value="UniProtKB-KW"/>
</dbReference>
<dbReference type="OrthoDB" id="191139at2759"/>
<proteinExistence type="inferred from homology"/>
<protein>
    <submittedName>
        <fullName evidence="4">NAD(P)-binding protein</fullName>
    </submittedName>
</protein>
<dbReference type="PRINTS" id="PR00081">
    <property type="entry name" value="GDHRDH"/>
</dbReference>
<reference evidence="4 5" key="1">
    <citation type="journal article" date="2016" name="Nat. Commun.">
        <title>Ectomycorrhizal ecology is imprinted in the genome of the dominant symbiotic fungus Cenococcum geophilum.</title>
        <authorList>
            <consortium name="DOE Joint Genome Institute"/>
            <person name="Peter M."/>
            <person name="Kohler A."/>
            <person name="Ohm R.A."/>
            <person name="Kuo A."/>
            <person name="Krutzmann J."/>
            <person name="Morin E."/>
            <person name="Arend M."/>
            <person name="Barry K.W."/>
            <person name="Binder M."/>
            <person name="Choi C."/>
            <person name="Clum A."/>
            <person name="Copeland A."/>
            <person name="Grisel N."/>
            <person name="Haridas S."/>
            <person name="Kipfer T."/>
            <person name="LaButti K."/>
            <person name="Lindquist E."/>
            <person name="Lipzen A."/>
            <person name="Maire R."/>
            <person name="Meier B."/>
            <person name="Mihaltcheva S."/>
            <person name="Molinier V."/>
            <person name="Murat C."/>
            <person name="Poggeler S."/>
            <person name="Quandt C.A."/>
            <person name="Sperisen C."/>
            <person name="Tritt A."/>
            <person name="Tisserant E."/>
            <person name="Crous P.W."/>
            <person name="Henrissat B."/>
            <person name="Nehls U."/>
            <person name="Egli S."/>
            <person name="Spatafora J.W."/>
            <person name="Grigoriev I.V."/>
            <person name="Martin F.M."/>
        </authorList>
    </citation>
    <scope>NUCLEOTIDE SEQUENCE [LARGE SCALE GENOMIC DNA]</scope>
    <source>
        <strain evidence="4 5">CBS 459.81</strain>
    </source>
</reference>
<keyword evidence="3" id="KW-0560">Oxidoreductase</keyword>
<dbReference type="PANTHER" id="PTHR24320">
    <property type="entry name" value="RETINOL DEHYDROGENASE"/>
    <property type="match status" value="1"/>
</dbReference>
<dbReference type="EMBL" id="KV744852">
    <property type="protein sequence ID" value="OCK83790.1"/>
    <property type="molecule type" value="Genomic_DNA"/>
</dbReference>
<gene>
    <name evidence="4" type="ORF">K432DRAFT_290290</name>
</gene>
<keyword evidence="2" id="KW-0521">NADP</keyword>
<evidence type="ECO:0000313" key="5">
    <source>
        <dbReference type="Proteomes" id="UP000250266"/>
    </source>
</evidence>
<evidence type="ECO:0000256" key="1">
    <source>
        <dbReference type="ARBA" id="ARBA00006484"/>
    </source>
</evidence>
<comment type="similarity">
    <text evidence="1">Belongs to the short-chain dehydrogenases/reductases (SDR) family.</text>
</comment>
<accession>A0A8E2EH96</accession>
<dbReference type="InterPro" id="IPR002347">
    <property type="entry name" value="SDR_fam"/>
</dbReference>
<organism evidence="4 5">
    <name type="scientific">Lepidopterella palustris CBS 459.81</name>
    <dbReference type="NCBI Taxonomy" id="1314670"/>
    <lineage>
        <taxon>Eukaryota</taxon>
        <taxon>Fungi</taxon>
        <taxon>Dikarya</taxon>
        <taxon>Ascomycota</taxon>
        <taxon>Pezizomycotina</taxon>
        <taxon>Dothideomycetes</taxon>
        <taxon>Pleosporomycetidae</taxon>
        <taxon>Mytilinidiales</taxon>
        <taxon>Argynnaceae</taxon>
        <taxon>Lepidopterella</taxon>
    </lineage>
</organism>
<dbReference type="InterPro" id="IPR036291">
    <property type="entry name" value="NAD(P)-bd_dom_sf"/>
</dbReference>
<evidence type="ECO:0000256" key="3">
    <source>
        <dbReference type="ARBA" id="ARBA00023002"/>
    </source>
</evidence>